<dbReference type="OrthoDB" id="4951845at2759"/>
<dbReference type="EMBL" id="BDDD01005056">
    <property type="protein sequence ID" value="GAV88733.1"/>
    <property type="molecule type" value="Genomic_DNA"/>
</dbReference>
<dbReference type="CDD" id="cd12108">
    <property type="entry name" value="Hr-like"/>
    <property type="match status" value="1"/>
</dbReference>
<name>A0A1Q3D8V5_CEPFO</name>
<protein>
    <submittedName>
        <fullName evidence="2">Hemerythrin domain-containing protein</fullName>
    </submittedName>
</protein>
<evidence type="ECO:0000259" key="1">
    <source>
        <dbReference type="Pfam" id="PF01814"/>
    </source>
</evidence>
<dbReference type="PANTHER" id="PTHR35739">
    <property type="entry name" value="OS01G0861700 PROTEIN"/>
    <property type="match status" value="1"/>
</dbReference>
<reference evidence="3" key="1">
    <citation type="submission" date="2016-04" db="EMBL/GenBank/DDBJ databases">
        <title>Cephalotus genome sequencing.</title>
        <authorList>
            <person name="Fukushima K."/>
            <person name="Hasebe M."/>
            <person name="Fang X."/>
        </authorList>
    </citation>
    <scope>NUCLEOTIDE SEQUENCE [LARGE SCALE GENOMIC DNA]</scope>
    <source>
        <strain evidence="3">cv. St1</strain>
    </source>
</reference>
<comment type="caution">
    <text evidence="2">The sequence shown here is derived from an EMBL/GenBank/DDBJ whole genome shotgun (WGS) entry which is preliminary data.</text>
</comment>
<accession>A0A1Q3D8V5</accession>
<dbReference type="STRING" id="3775.A0A1Q3D8V5"/>
<dbReference type="InParanoid" id="A0A1Q3D8V5"/>
<keyword evidence="3" id="KW-1185">Reference proteome</keyword>
<proteinExistence type="predicted"/>
<dbReference type="InterPro" id="IPR012312">
    <property type="entry name" value="Hemerythrin-like"/>
</dbReference>
<sequence>MGNCLRGSKNRRSTAGIAPYDNIRNSIVVDLRSGPEGCLLTTYIRFALEYKYASYRILPGYERPAVSIGTETVSGGREAMLRLIESRFPEPRFKDSNESLEETTPLVVRVAWLQHSSIVVHLGCFVRWTEDLSTRGGLWSVDPAVGSPRMEVRKFEEFYSVLLEVMLEHAQMEERVIFPLLTKADPGLCRAANEEHARDLPIMNGIKEGIKSIGVMEIGSAAYKEALSGVASRLKSLENRCKEHFEEEDKNLLPLMEALEHSKEQQKRVLKECVDVMEATHSHLLNFFLQALLPQDAMHYLNYIMLN</sequence>
<evidence type="ECO:0000313" key="2">
    <source>
        <dbReference type="EMBL" id="GAV88733.1"/>
    </source>
</evidence>
<organism evidence="2 3">
    <name type="scientific">Cephalotus follicularis</name>
    <name type="common">Albany pitcher plant</name>
    <dbReference type="NCBI Taxonomy" id="3775"/>
    <lineage>
        <taxon>Eukaryota</taxon>
        <taxon>Viridiplantae</taxon>
        <taxon>Streptophyta</taxon>
        <taxon>Embryophyta</taxon>
        <taxon>Tracheophyta</taxon>
        <taxon>Spermatophyta</taxon>
        <taxon>Magnoliopsida</taxon>
        <taxon>eudicotyledons</taxon>
        <taxon>Gunneridae</taxon>
        <taxon>Pentapetalae</taxon>
        <taxon>rosids</taxon>
        <taxon>fabids</taxon>
        <taxon>Oxalidales</taxon>
        <taxon>Cephalotaceae</taxon>
        <taxon>Cephalotus</taxon>
    </lineage>
</organism>
<feature type="domain" description="Hemerythrin-like" evidence="1">
    <location>
        <begin position="152"/>
        <end position="255"/>
    </location>
</feature>
<dbReference type="AlphaFoldDB" id="A0A1Q3D8V5"/>
<dbReference type="Pfam" id="PF01814">
    <property type="entry name" value="Hemerythrin"/>
    <property type="match status" value="1"/>
</dbReference>
<dbReference type="Proteomes" id="UP000187406">
    <property type="component" value="Unassembled WGS sequence"/>
</dbReference>
<evidence type="ECO:0000313" key="3">
    <source>
        <dbReference type="Proteomes" id="UP000187406"/>
    </source>
</evidence>
<dbReference type="FunCoup" id="A0A1Q3D8V5">
    <property type="interactions" value="1349"/>
</dbReference>
<dbReference type="PANTHER" id="PTHR35739:SF1">
    <property type="entry name" value="OS01G0861700 PROTEIN"/>
    <property type="match status" value="1"/>
</dbReference>
<gene>
    <name evidence="2" type="ORF">CFOL_v3_32154</name>
</gene>
<dbReference type="Gene3D" id="1.20.120.520">
    <property type="entry name" value="nmb1532 protein domain like"/>
    <property type="match status" value="1"/>
</dbReference>